<evidence type="ECO:0000313" key="2">
    <source>
        <dbReference type="Proteomes" id="UP000032552"/>
    </source>
</evidence>
<protein>
    <submittedName>
        <fullName evidence="1">Uncharacterized protein</fullName>
    </submittedName>
</protein>
<reference evidence="2" key="1">
    <citation type="submission" date="2014-05" db="EMBL/GenBank/DDBJ databases">
        <title>Whole genome sequencing of Lactobacillus casei NRIC0644.</title>
        <authorList>
            <person name="Atarashi H."/>
            <person name="Yoshida Y."/>
            <person name="Fujimura S."/>
            <person name="Tanaka N."/>
            <person name="Shiwa Y."/>
            <person name="Yoshikawa H."/>
            <person name="Okada S."/>
            <person name="Nakagawa J."/>
        </authorList>
    </citation>
    <scope>NUCLEOTIDE SEQUENCE [LARGE SCALE GENOMIC DNA]</scope>
    <source>
        <strain evidence="2">NRIC0644</strain>
    </source>
</reference>
<name>A0A0C9PPS9_LACPA</name>
<dbReference type="EMBL" id="BAYM01000091">
    <property type="protein sequence ID" value="GAN37001.1"/>
    <property type="molecule type" value="Genomic_DNA"/>
</dbReference>
<proteinExistence type="predicted"/>
<gene>
    <name evidence="1" type="ORF">LC0644_1590</name>
</gene>
<dbReference type="Proteomes" id="UP000032552">
    <property type="component" value="Unassembled WGS sequence"/>
</dbReference>
<dbReference type="AlphaFoldDB" id="A0A0C9PPS9"/>
<comment type="caution">
    <text evidence="1">The sequence shown here is derived from an EMBL/GenBank/DDBJ whole genome shotgun (WGS) entry which is preliminary data.</text>
</comment>
<evidence type="ECO:0000313" key="1">
    <source>
        <dbReference type="EMBL" id="GAN37001.1"/>
    </source>
</evidence>
<organism evidence="1 2">
    <name type="scientific">Lacticaseibacillus paracasei NRIC 0644</name>
    <dbReference type="NCBI Taxonomy" id="1435038"/>
    <lineage>
        <taxon>Bacteria</taxon>
        <taxon>Bacillati</taxon>
        <taxon>Bacillota</taxon>
        <taxon>Bacilli</taxon>
        <taxon>Lactobacillales</taxon>
        <taxon>Lactobacillaceae</taxon>
        <taxon>Lacticaseibacillus</taxon>
    </lineage>
</organism>
<sequence>MADWRIMAIKNAIPEKLKSWLYQVMVVIMAYNVRSAITNTVVPSCPRSPGNVSLKTPKPLIKKIPGTRLKKGDKN</sequence>
<accession>A0A0C9PPS9</accession>